<evidence type="ECO:0000256" key="1">
    <source>
        <dbReference type="SAM" id="MobiDB-lite"/>
    </source>
</evidence>
<feature type="compositionally biased region" description="Acidic residues" evidence="1">
    <location>
        <begin position="47"/>
        <end position="69"/>
    </location>
</feature>
<name>A0ABS4T4S5_9MICC</name>
<evidence type="ECO:0000313" key="3">
    <source>
        <dbReference type="Proteomes" id="UP001519331"/>
    </source>
</evidence>
<dbReference type="Proteomes" id="UP001519331">
    <property type="component" value="Unassembled WGS sequence"/>
</dbReference>
<reference evidence="2 3" key="1">
    <citation type="submission" date="2021-03" db="EMBL/GenBank/DDBJ databases">
        <title>Sequencing the genomes of 1000 actinobacteria strains.</title>
        <authorList>
            <person name="Klenk H.-P."/>
        </authorList>
    </citation>
    <scope>NUCLEOTIDE SEQUENCE [LARGE SCALE GENOMIC DNA]</scope>
    <source>
        <strain evidence="2 3">DSM 12544</strain>
    </source>
</reference>
<evidence type="ECO:0008006" key="4">
    <source>
        <dbReference type="Google" id="ProtNLM"/>
    </source>
</evidence>
<feature type="compositionally biased region" description="Acidic residues" evidence="1">
    <location>
        <begin position="225"/>
        <end position="244"/>
    </location>
</feature>
<accession>A0ABS4T4S5</accession>
<proteinExistence type="predicted"/>
<organism evidence="2 3">
    <name type="scientific">Nesterenkonia lacusekhoensis</name>
    <dbReference type="NCBI Taxonomy" id="150832"/>
    <lineage>
        <taxon>Bacteria</taxon>
        <taxon>Bacillati</taxon>
        <taxon>Actinomycetota</taxon>
        <taxon>Actinomycetes</taxon>
        <taxon>Micrococcales</taxon>
        <taxon>Micrococcaceae</taxon>
        <taxon>Nesterenkonia</taxon>
    </lineage>
</organism>
<feature type="region of interest" description="Disordered" evidence="1">
    <location>
        <begin position="210"/>
        <end position="260"/>
    </location>
</feature>
<gene>
    <name evidence="2" type="ORF">JOF45_002427</name>
</gene>
<comment type="caution">
    <text evidence="2">The sequence shown here is derived from an EMBL/GenBank/DDBJ whole genome shotgun (WGS) entry which is preliminary data.</text>
</comment>
<dbReference type="PROSITE" id="PS51257">
    <property type="entry name" value="PROKAR_LIPOPROTEIN"/>
    <property type="match status" value="1"/>
</dbReference>
<feature type="region of interest" description="Disordered" evidence="1">
    <location>
        <begin position="30"/>
        <end position="80"/>
    </location>
</feature>
<sequence>MEKTPAQTTLLRGGLGTAALAMLTLTACSADEPAEFEEGEPAGQVEETSEEDLEESEAPEQDEEADDESGSAGQEGPLDPEDAIETIVYEVPGESSNSVEVGLHSLRVVDEVMLLELSFTGEFYDRDEHAVFGMFGGENLYPVLNDRQNLKQYTLLGPSEWDTWSTDVGASSLRYESGQTAPYWGYYSTPIDDIDSITVTVVPGAIEFEDVEIDWDGNEPRGSEGSEDEESEDENSADDSADQDADARSGADQDEQDEEE</sequence>
<protein>
    <recommendedName>
        <fullName evidence="4">Lipoprotein</fullName>
    </recommendedName>
</protein>
<keyword evidence="3" id="KW-1185">Reference proteome</keyword>
<dbReference type="EMBL" id="JAGINX010000001">
    <property type="protein sequence ID" value="MBP2319408.1"/>
    <property type="molecule type" value="Genomic_DNA"/>
</dbReference>
<dbReference type="RefSeq" id="WP_210050629.1">
    <property type="nucleotide sequence ID" value="NZ_JAGINX010000001.1"/>
</dbReference>
<evidence type="ECO:0000313" key="2">
    <source>
        <dbReference type="EMBL" id="MBP2319408.1"/>
    </source>
</evidence>